<gene>
    <name evidence="3" type="primary">LOC111083649</name>
</gene>
<name>A0ABM1RX95_LIMPO</name>
<evidence type="ECO:0000313" key="3">
    <source>
        <dbReference type="RefSeq" id="XP_022236000.1"/>
    </source>
</evidence>
<feature type="region of interest" description="Disordered" evidence="1">
    <location>
        <begin position="68"/>
        <end position="126"/>
    </location>
</feature>
<reference evidence="3" key="1">
    <citation type="submission" date="2025-08" db="UniProtKB">
        <authorList>
            <consortium name="RefSeq"/>
        </authorList>
    </citation>
    <scope>IDENTIFICATION</scope>
    <source>
        <tissue evidence="3">Muscle</tissue>
    </source>
</reference>
<evidence type="ECO:0000256" key="1">
    <source>
        <dbReference type="SAM" id="MobiDB-lite"/>
    </source>
</evidence>
<feature type="compositionally biased region" description="Low complexity" evidence="1">
    <location>
        <begin position="70"/>
        <end position="126"/>
    </location>
</feature>
<evidence type="ECO:0000313" key="2">
    <source>
        <dbReference type="Proteomes" id="UP000694941"/>
    </source>
</evidence>
<proteinExistence type="predicted"/>
<dbReference type="Proteomes" id="UP000694941">
    <property type="component" value="Unplaced"/>
</dbReference>
<keyword evidence="2" id="KW-1185">Reference proteome</keyword>
<sequence>MLSSAELLPKISINDCGIAENVIITDPGTSCEQDLADTVMATVTSSPESAPLASKDLTFSKRLYSKSKDTTTTTATTHAQQHVTDTTTTTATTHAQQHVTDTTTTTATTHAQQHVTDTTTTTATTHAQQHVTLLKMTNTRPTDRTVAMVTTSPESPTSTAHRDRGLKKTLENITTVASSGKDKLWDEQKNSDSFYCHEPPKRDIRKYGVETMSVSPDSSLLTECGHISRVYSLQQNDHLSSCLSQTYEQRTKRPRNLKPQSTNSGTKRSDKISKSQDNLYVEQTYSSDSHNSGLHQPSCSQEATIYEEDMPVIMRRRGLMMRVRIVSVDFDTHSDTNHLSQPQSSHRNHVSILSRLSQSSLQNYVSMLSRLP</sequence>
<accession>A0ABM1RX95</accession>
<dbReference type="GeneID" id="111083649"/>
<organism evidence="2 3">
    <name type="scientific">Limulus polyphemus</name>
    <name type="common">Atlantic horseshoe crab</name>
    <dbReference type="NCBI Taxonomy" id="6850"/>
    <lineage>
        <taxon>Eukaryota</taxon>
        <taxon>Metazoa</taxon>
        <taxon>Ecdysozoa</taxon>
        <taxon>Arthropoda</taxon>
        <taxon>Chelicerata</taxon>
        <taxon>Merostomata</taxon>
        <taxon>Xiphosura</taxon>
        <taxon>Limulidae</taxon>
        <taxon>Limulus</taxon>
    </lineage>
</organism>
<feature type="region of interest" description="Disordered" evidence="1">
    <location>
        <begin position="245"/>
        <end position="276"/>
    </location>
</feature>
<dbReference type="RefSeq" id="XP_022236000.1">
    <property type="nucleotide sequence ID" value="XM_022380292.1"/>
</dbReference>
<protein>
    <submittedName>
        <fullName evidence="3">GPI-anchored protein pfl2 isoform X1</fullName>
    </submittedName>
</protein>